<dbReference type="SUPFAM" id="SSF46785">
    <property type="entry name" value="Winged helix' DNA-binding domain"/>
    <property type="match status" value="1"/>
</dbReference>
<dbReference type="Gene3D" id="1.20.120.530">
    <property type="entry name" value="GntR ligand-binding domain-like"/>
    <property type="match status" value="1"/>
</dbReference>
<dbReference type="EMBL" id="CM001022">
    <property type="protein sequence ID" value="EFQ24665.1"/>
    <property type="molecule type" value="Genomic_DNA"/>
</dbReference>
<dbReference type="eggNOG" id="COG2186">
    <property type="taxonomic scope" value="Bacteria"/>
</dbReference>
<feature type="domain" description="GntR C-terminal" evidence="4">
    <location>
        <begin position="104"/>
        <end position="226"/>
    </location>
</feature>
<name>E3CZN3_9BACT</name>
<gene>
    <name evidence="5" type="ORF">Apau_2256</name>
</gene>
<dbReference type="PANTHER" id="PTHR43537:SF5">
    <property type="entry name" value="UXU OPERON TRANSCRIPTIONAL REGULATOR"/>
    <property type="match status" value="1"/>
</dbReference>
<dbReference type="InterPro" id="IPR013668">
    <property type="entry name" value="RNase_R_HTH_12"/>
</dbReference>
<evidence type="ECO:0000256" key="2">
    <source>
        <dbReference type="ARBA" id="ARBA00023125"/>
    </source>
</evidence>
<dbReference type="PaxDb" id="584708-Apau_2256"/>
<protein>
    <submittedName>
        <fullName evidence="5">GntR domain protein</fullName>
    </submittedName>
</protein>
<dbReference type="OrthoDB" id="3571at2"/>
<dbReference type="PANTHER" id="PTHR43537">
    <property type="entry name" value="TRANSCRIPTIONAL REGULATOR, GNTR FAMILY"/>
    <property type="match status" value="1"/>
</dbReference>
<proteinExistence type="predicted"/>
<dbReference type="AlphaFoldDB" id="E3CZN3"/>
<dbReference type="Pfam" id="PF08461">
    <property type="entry name" value="WHD_RNase_R"/>
    <property type="match status" value="1"/>
</dbReference>
<dbReference type="Pfam" id="PF07729">
    <property type="entry name" value="FCD"/>
    <property type="match status" value="1"/>
</dbReference>
<evidence type="ECO:0000313" key="6">
    <source>
        <dbReference type="Proteomes" id="UP000005096"/>
    </source>
</evidence>
<dbReference type="STRING" id="584708.Apau_2256"/>
<organism evidence="5 6">
    <name type="scientific">Aminomonas paucivorans DSM 12260</name>
    <dbReference type="NCBI Taxonomy" id="584708"/>
    <lineage>
        <taxon>Bacteria</taxon>
        <taxon>Thermotogati</taxon>
        <taxon>Synergistota</taxon>
        <taxon>Synergistia</taxon>
        <taxon>Synergistales</taxon>
        <taxon>Synergistaceae</taxon>
        <taxon>Aminomonas</taxon>
    </lineage>
</organism>
<evidence type="ECO:0000256" key="1">
    <source>
        <dbReference type="ARBA" id="ARBA00023015"/>
    </source>
</evidence>
<keyword evidence="3" id="KW-0804">Transcription</keyword>
<sequence length="239" mass="26412">MHERSNVQTALLSILGSARQPLGAGAAREALCREGFEVSEATAGRLLRALEEQGLARKVSVQGRLLTDQGRLLLETTQREQRRSQSAEAFLEVLEATQRREMIDLLVARRAIEGEIASLAARYGTEEELRQLRELLTLTQVARAEGRNLAALDQRFHGLIAAMSRNRVLEAALQLIRQHGDPSPILPEIRARSGHGSGQDHVLILEALEARDPERAREAMTNHLGSVLADVEAYPEKPL</sequence>
<dbReference type="InterPro" id="IPR036390">
    <property type="entry name" value="WH_DNA-bd_sf"/>
</dbReference>
<dbReference type="Proteomes" id="UP000005096">
    <property type="component" value="Chromosome"/>
</dbReference>
<dbReference type="InterPro" id="IPR008920">
    <property type="entry name" value="TF_FadR/GntR_C"/>
</dbReference>
<dbReference type="SMART" id="SM00895">
    <property type="entry name" value="FCD"/>
    <property type="match status" value="1"/>
</dbReference>
<evidence type="ECO:0000313" key="5">
    <source>
        <dbReference type="EMBL" id="EFQ24665.1"/>
    </source>
</evidence>
<dbReference type="GO" id="GO:0003677">
    <property type="term" value="F:DNA binding"/>
    <property type="evidence" value="ECO:0007669"/>
    <property type="project" value="UniProtKB-KW"/>
</dbReference>
<keyword evidence="1" id="KW-0805">Transcription regulation</keyword>
<evidence type="ECO:0000256" key="3">
    <source>
        <dbReference type="ARBA" id="ARBA00023163"/>
    </source>
</evidence>
<evidence type="ECO:0000259" key="4">
    <source>
        <dbReference type="SMART" id="SM00895"/>
    </source>
</evidence>
<dbReference type="InterPro" id="IPR011711">
    <property type="entry name" value="GntR_C"/>
</dbReference>
<accession>E3CZN3</accession>
<dbReference type="HOGENOM" id="CLU_090588_0_0_0"/>
<keyword evidence="2" id="KW-0238">DNA-binding</keyword>
<keyword evidence="6" id="KW-1185">Reference proteome</keyword>
<dbReference type="SUPFAM" id="SSF48008">
    <property type="entry name" value="GntR ligand-binding domain-like"/>
    <property type="match status" value="1"/>
</dbReference>
<reference evidence="5 6" key="1">
    <citation type="journal article" date="2010" name="Stand. Genomic Sci.">
        <title>Non-contiguous finished genome sequence of Aminomonas paucivorans type strain (GLU-3).</title>
        <authorList>
            <person name="Pitluck S."/>
            <person name="Yasawong M."/>
            <person name="Held B."/>
            <person name="Lapidus A."/>
            <person name="Nolan M."/>
            <person name="Copeland A."/>
            <person name="Lucas S."/>
            <person name="Del Rio T.G."/>
            <person name="Tice H."/>
            <person name="Cheng J.F."/>
            <person name="Chertkov O."/>
            <person name="Goodwin L."/>
            <person name="Tapia R."/>
            <person name="Han C."/>
            <person name="Liolios K."/>
            <person name="Ivanova N."/>
            <person name="Mavromatis K."/>
            <person name="Ovchinnikova G."/>
            <person name="Pati A."/>
            <person name="Chen A."/>
            <person name="Palaniappan K."/>
            <person name="Land M."/>
            <person name="Hauser L."/>
            <person name="Chang Y.J."/>
            <person name="Jeffries C.D."/>
            <person name="Pukall R."/>
            <person name="Spring S."/>
            <person name="Rohde M."/>
            <person name="Sikorski J."/>
            <person name="Goker M."/>
            <person name="Woyke T."/>
            <person name="Bristow J."/>
            <person name="Eisen J.A."/>
            <person name="Markowitz V."/>
            <person name="Hugenholtz P."/>
            <person name="Kyrpides N.C."/>
            <person name="Klenk H.P."/>
        </authorList>
    </citation>
    <scope>NUCLEOTIDE SEQUENCE [LARGE SCALE GENOMIC DNA]</scope>
    <source>
        <strain evidence="5 6">DSM 12260</strain>
    </source>
</reference>
<dbReference type="RefSeq" id="WP_006301909.1">
    <property type="nucleotide sequence ID" value="NZ_CM001022.1"/>
</dbReference>